<keyword evidence="1" id="KW-0175">Coiled coil</keyword>
<protein>
    <submittedName>
        <fullName evidence="2">Uncharacterized protein</fullName>
    </submittedName>
</protein>
<reference evidence="2" key="1">
    <citation type="submission" date="2018-10" db="EMBL/GenBank/DDBJ databases">
        <title>Hidden diversity of soil giant viruses.</title>
        <authorList>
            <person name="Schulz F."/>
            <person name="Alteio L."/>
            <person name="Goudeau D."/>
            <person name="Ryan E.M."/>
            <person name="Malmstrom R.R."/>
            <person name="Blanchard J."/>
            <person name="Woyke T."/>
        </authorList>
    </citation>
    <scope>NUCLEOTIDE SEQUENCE</scope>
    <source>
        <strain evidence="2">HOV1</strain>
    </source>
</reference>
<name>A0A3G5A4Q7_9VIRU</name>
<evidence type="ECO:0000256" key="1">
    <source>
        <dbReference type="SAM" id="Coils"/>
    </source>
</evidence>
<organism evidence="2">
    <name type="scientific">Homavirus sp</name>
    <dbReference type="NCBI Taxonomy" id="2487769"/>
    <lineage>
        <taxon>Viruses</taxon>
        <taxon>Varidnaviria</taxon>
        <taxon>Bamfordvirae</taxon>
        <taxon>Nucleocytoviricota</taxon>
        <taxon>Megaviricetes</taxon>
        <taxon>Imitervirales</taxon>
        <taxon>Mimiviridae</taxon>
        <taxon>Klosneuvirinae</taxon>
    </lineage>
</organism>
<gene>
    <name evidence="2" type="ORF">Homavirus6_3</name>
</gene>
<dbReference type="EMBL" id="MK072337">
    <property type="protein sequence ID" value="AYV82082.1"/>
    <property type="molecule type" value="Genomic_DNA"/>
</dbReference>
<sequence>MGPEKLKNVIKIIENDYNQTKQNMLLQLEKQQEIINKLQQEMEELKEVYSTNNINI</sequence>
<feature type="coiled-coil region" evidence="1">
    <location>
        <begin position="21"/>
        <end position="55"/>
    </location>
</feature>
<accession>A0A3G5A4Q7</accession>
<evidence type="ECO:0000313" key="2">
    <source>
        <dbReference type="EMBL" id="AYV82082.1"/>
    </source>
</evidence>
<proteinExistence type="predicted"/>